<organism evidence="1">
    <name type="scientific">Tanacetum cinerariifolium</name>
    <name type="common">Dalmatian daisy</name>
    <name type="synonym">Chrysanthemum cinerariifolium</name>
    <dbReference type="NCBI Taxonomy" id="118510"/>
    <lineage>
        <taxon>Eukaryota</taxon>
        <taxon>Viridiplantae</taxon>
        <taxon>Streptophyta</taxon>
        <taxon>Embryophyta</taxon>
        <taxon>Tracheophyta</taxon>
        <taxon>Spermatophyta</taxon>
        <taxon>Magnoliopsida</taxon>
        <taxon>eudicotyledons</taxon>
        <taxon>Gunneridae</taxon>
        <taxon>Pentapetalae</taxon>
        <taxon>asterids</taxon>
        <taxon>campanulids</taxon>
        <taxon>Asterales</taxon>
        <taxon>Asteraceae</taxon>
        <taxon>Asteroideae</taxon>
        <taxon>Anthemideae</taxon>
        <taxon>Anthemidinae</taxon>
        <taxon>Tanacetum</taxon>
    </lineage>
</organism>
<accession>A0A699SW52</accession>
<evidence type="ECO:0000313" key="1">
    <source>
        <dbReference type="EMBL" id="GFD00876.1"/>
    </source>
</evidence>
<dbReference type="AlphaFoldDB" id="A0A699SW52"/>
<proteinExistence type="predicted"/>
<sequence>AGADFTKIQNRVLVQAQRFGKLVARRRRAVEETLAKNLALVGARQRRRLVVAPLQLHRHLVENSGLQARKIADDAPRCVALQGAARHGIIEANKVRILENQAQVVHCLVAVIFYRIAQRERAAQLVLPEVFAESCRRINRRDAVLVHGFGDAPVLVVDLRGAHGAHRYRVRGSPIGARVGAQRQPFHGCKA</sequence>
<feature type="non-terminal residue" evidence="1">
    <location>
        <position position="1"/>
    </location>
</feature>
<name>A0A699SW52_TANCI</name>
<protein>
    <submittedName>
        <fullName evidence="1">Uncharacterized protein</fullName>
    </submittedName>
</protein>
<reference evidence="1" key="1">
    <citation type="journal article" date="2019" name="Sci. Rep.">
        <title>Draft genome of Tanacetum cinerariifolium, the natural source of mosquito coil.</title>
        <authorList>
            <person name="Yamashiro T."/>
            <person name="Shiraishi A."/>
            <person name="Satake H."/>
            <person name="Nakayama K."/>
        </authorList>
    </citation>
    <scope>NUCLEOTIDE SEQUENCE</scope>
</reference>
<dbReference type="EMBL" id="BKCJ011187739">
    <property type="protein sequence ID" value="GFD00876.1"/>
    <property type="molecule type" value="Genomic_DNA"/>
</dbReference>
<gene>
    <name evidence="1" type="ORF">Tci_872845</name>
</gene>
<comment type="caution">
    <text evidence="1">The sequence shown here is derived from an EMBL/GenBank/DDBJ whole genome shotgun (WGS) entry which is preliminary data.</text>
</comment>